<protein>
    <recommendedName>
        <fullName evidence="4 13">Error-prone DNA polymerase</fullName>
        <ecNumber evidence="3 13">2.7.7.7</ecNumber>
    </recommendedName>
</protein>
<dbReference type="Pfam" id="PF17657">
    <property type="entry name" value="DNA_pol3_finger"/>
    <property type="match status" value="1"/>
</dbReference>
<dbReference type="Pfam" id="PF07733">
    <property type="entry name" value="DNA_pol3_alpha"/>
    <property type="match status" value="1"/>
</dbReference>
<dbReference type="FunFam" id="1.10.150.870:FF:000002">
    <property type="entry name" value="Error-prone DNA polymerase"/>
    <property type="match status" value="1"/>
</dbReference>
<dbReference type="Gene3D" id="1.10.150.870">
    <property type="match status" value="1"/>
</dbReference>
<keyword evidence="16" id="KW-1185">Reference proteome</keyword>
<dbReference type="CDD" id="cd04485">
    <property type="entry name" value="DnaE_OBF"/>
    <property type="match status" value="1"/>
</dbReference>
<evidence type="ECO:0000256" key="12">
    <source>
        <dbReference type="ARBA" id="ARBA00049244"/>
    </source>
</evidence>
<evidence type="ECO:0000256" key="11">
    <source>
        <dbReference type="ARBA" id="ARBA00023204"/>
    </source>
</evidence>
<dbReference type="GO" id="GO:0003887">
    <property type="term" value="F:DNA-directed DNA polymerase activity"/>
    <property type="evidence" value="ECO:0007669"/>
    <property type="project" value="UniProtKB-UniRule"/>
</dbReference>
<dbReference type="AlphaFoldDB" id="A0A4R0YVB1"/>
<evidence type="ECO:0000256" key="7">
    <source>
        <dbReference type="ARBA" id="ARBA00022695"/>
    </source>
</evidence>
<dbReference type="PANTHER" id="PTHR32294:SF4">
    <property type="entry name" value="ERROR-PRONE DNA POLYMERASE"/>
    <property type="match status" value="1"/>
</dbReference>
<evidence type="ECO:0000259" key="14">
    <source>
        <dbReference type="SMART" id="SM00481"/>
    </source>
</evidence>
<dbReference type="EMBL" id="SJTG01000002">
    <property type="protein sequence ID" value="TCI10270.1"/>
    <property type="molecule type" value="Genomic_DNA"/>
</dbReference>
<dbReference type="GO" id="GO:0006260">
    <property type="term" value="P:DNA replication"/>
    <property type="evidence" value="ECO:0007669"/>
    <property type="project" value="UniProtKB-KW"/>
</dbReference>
<dbReference type="InterPro" id="IPR004805">
    <property type="entry name" value="DnaE2/DnaE/PolC"/>
</dbReference>
<dbReference type="PANTHER" id="PTHR32294">
    <property type="entry name" value="DNA POLYMERASE III SUBUNIT ALPHA"/>
    <property type="match status" value="1"/>
</dbReference>
<dbReference type="GO" id="GO:0003676">
    <property type="term" value="F:nucleic acid binding"/>
    <property type="evidence" value="ECO:0007669"/>
    <property type="project" value="InterPro"/>
</dbReference>
<keyword evidence="10 13" id="KW-0239">DNA-directed DNA polymerase</keyword>
<keyword evidence="6 13" id="KW-0808">Transferase</keyword>
<organism evidence="15 16">
    <name type="scientific">Dyella soli</name>
    <dbReference type="NCBI Taxonomy" id="522319"/>
    <lineage>
        <taxon>Bacteria</taxon>
        <taxon>Pseudomonadati</taxon>
        <taxon>Pseudomonadota</taxon>
        <taxon>Gammaproteobacteria</taxon>
        <taxon>Lysobacterales</taxon>
        <taxon>Rhodanobacteraceae</taxon>
        <taxon>Dyella</taxon>
    </lineage>
</organism>
<evidence type="ECO:0000256" key="4">
    <source>
        <dbReference type="ARBA" id="ARBA00017273"/>
    </source>
</evidence>
<evidence type="ECO:0000256" key="5">
    <source>
        <dbReference type="ARBA" id="ARBA00022490"/>
    </source>
</evidence>
<dbReference type="InterPro" id="IPR023073">
    <property type="entry name" value="DnaE2"/>
</dbReference>
<dbReference type="SUPFAM" id="SSF89550">
    <property type="entry name" value="PHP domain-like"/>
    <property type="match status" value="1"/>
</dbReference>
<comment type="caution">
    <text evidence="15">The sequence shown here is derived from an EMBL/GenBank/DDBJ whole genome shotgun (WGS) entry which is preliminary data.</text>
</comment>
<dbReference type="GO" id="GO:0008408">
    <property type="term" value="F:3'-5' exonuclease activity"/>
    <property type="evidence" value="ECO:0007669"/>
    <property type="project" value="InterPro"/>
</dbReference>
<dbReference type="SMART" id="SM00481">
    <property type="entry name" value="POLIIIAc"/>
    <property type="match status" value="1"/>
</dbReference>
<dbReference type="RefSeq" id="WP_131408127.1">
    <property type="nucleotide sequence ID" value="NZ_SJTG01000002.1"/>
</dbReference>
<evidence type="ECO:0000256" key="1">
    <source>
        <dbReference type="ARBA" id="ARBA00004496"/>
    </source>
</evidence>
<comment type="catalytic activity">
    <reaction evidence="12 13">
        <text>DNA(n) + a 2'-deoxyribonucleoside 5'-triphosphate = DNA(n+1) + diphosphate</text>
        <dbReference type="Rhea" id="RHEA:22508"/>
        <dbReference type="Rhea" id="RHEA-COMP:17339"/>
        <dbReference type="Rhea" id="RHEA-COMP:17340"/>
        <dbReference type="ChEBI" id="CHEBI:33019"/>
        <dbReference type="ChEBI" id="CHEBI:61560"/>
        <dbReference type="ChEBI" id="CHEBI:173112"/>
        <dbReference type="EC" id="2.7.7.7"/>
    </reaction>
</comment>
<dbReference type="HAMAP" id="MF_01902">
    <property type="entry name" value="DNApol_error_prone"/>
    <property type="match status" value="1"/>
</dbReference>
<dbReference type="Pfam" id="PF02811">
    <property type="entry name" value="PHP"/>
    <property type="match status" value="1"/>
</dbReference>
<dbReference type="InterPro" id="IPR016195">
    <property type="entry name" value="Pol/histidinol_Pase-like"/>
</dbReference>
<evidence type="ECO:0000313" key="16">
    <source>
        <dbReference type="Proteomes" id="UP000291822"/>
    </source>
</evidence>
<accession>A0A4R0YVB1</accession>
<keyword evidence="8 13" id="KW-0235">DNA replication</keyword>
<dbReference type="EC" id="2.7.7.7" evidence="3 13"/>
<evidence type="ECO:0000256" key="6">
    <source>
        <dbReference type="ARBA" id="ARBA00022679"/>
    </source>
</evidence>
<dbReference type="Pfam" id="PF14579">
    <property type="entry name" value="HHH_6"/>
    <property type="match status" value="1"/>
</dbReference>
<dbReference type="Proteomes" id="UP000291822">
    <property type="component" value="Unassembled WGS sequence"/>
</dbReference>
<comment type="similarity">
    <text evidence="2 13">Belongs to the DNA polymerase type-C family. DnaE2 subfamily.</text>
</comment>
<evidence type="ECO:0000313" key="15">
    <source>
        <dbReference type="EMBL" id="TCI10270.1"/>
    </source>
</evidence>
<evidence type="ECO:0000256" key="10">
    <source>
        <dbReference type="ARBA" id="ARBA00022932"/>
    </source>
</evidence>
<feature type="domain" description="Polymerase/histidinol phosphatase N-terminal" evidence="14">
    <location>
        <begin position="5"/>
        <end position="72"/>
    </location>
</feature>
<comment type="function">
    <text evidence="13">DNA polymerase involved in damage-induced mutagenesis and translesion synthesis (TLS). It is not the major replicative DNA polymerase.</text>
</comment>
<dbReference type="InterPro" id="IPR029460">
    <property type="entry name" value="DNAPol_HHH"/>
</dbReference>
<keyword evidence="7 13" id="KW-0548">Nucleotidyltransferase</keyword>
<keyword evidence="9 13" id="KW-0227">DNA damage</keyword>
<evidence type="ECO:0000256" key="9">
    <source>
        <dbReference type="ARBA" id="ARBA00022763"/>
    </source>
</evidence>
<evidence type="ECO:0000256" key="2">
    <source>
        <dbReference type="ARBA" id="ARBA00007391"/>
    </source>
</evidence>
<dbReference type="GO" id="GO:0009432">
    <property type="term" value="P:SOS response"/>
    <property type="evidence" value="ECO:0007669"/>
    <property type="project" value="UniProtKB-ARBA"/>
</dbReference>
<evidence type="ECO:0000256" key="8">
    <source>
        <dbReference type="ARBA" id="ARBA00022705"/>
    </source>
</evidence>
<dbReference type="Gene3D" id="3.20.20.140">
    <property type="entry name" value="Metal-dependent hydrolases"/>
    <property type="match status" value="1"/>
</dbReference>
<dbReference type="GO" id="GO:0006281">
    <property type="term" value="P:DNA repair"/>
    <property type="evidence" value="ECO:0007669"/>
    <property type="project" value="UniProtKB-UniRule"/>
</dbReference>
<sequence length="1025" mass="115201">MNDYAELHCLSNFSFQRGASSARELFERAKACGYRALAITDECSLAGIVRAFEAARDTAMALVVGAEFQLEDGPKLVLLCETLEGYVALCALITRGRRAADKGSYRVTRQDVADGLPGTLALWLPAATPEREHGGWLRSLFGDRLWLAIELHRGPDDAARLRILQALATELGMRTVATGDVHMHVRRRRALQDVFTATRHRCSVADAGALLFPNGERHLRTREALAAIYPASLMEESVRLAERCTFQLTELSYRYPAELVPAGHTATSWLRQLTEEGMRWRWPQGVSAKVRGQIEHELQLIEKLRYESYFLTVHEIVSFARGRDILCQGRGSAANSAVCYALGVTAVDPDSTSLLVERFISEERKEPPDIDIDFEHERREEVIQHIYEKYGRDRAALAATVICYRGKSAVRDVSRALGLPMDQIDLLSKVFAWWDGADALEDRLRERGFDPESPLIRRVLRLTAELLDFPRHLSQHVGGFVISDQPLSHLVPVENAAMPDRTIIQWDKDDLDAMGLLKVDCLALGMLTCVRKCLDLLRAHHQRDLTTATIPREDPATYAMIQRADTIGVFQIESRAQMAMLPRHRPENFYDLVIQVAIVRPGPIQGDMVHPYLRRRRGEEPVDYPSEDLKEVFARTLGVPLFQEQVMKLAIVAAGYTAGEADQLRRAMAAWKRHGGMEKHRERITSGMLEKGYTAEFAARLFEQIKGFGSYGFPESHAASFAHIVYVSCWLKCHYPAAFLCALLNAQPMGFYAPSQIVQDAQRHGVKVRPVDVRHSGWDNLLEDEPASRGGLAIRLGFRQVRGCREDVAQRLVAERERRPFHDVTDLCTRVGLDRRHQEALAEADALRGLAGHRHRARWAIAGIEPQLPLFGHASPEEAAVALPPPSQGESTLADYARVGLTLGPHPLRQIRARLRAARCTDSRALRHQPHASRVRAAGLVTQRQRPQTASGVTFITMEDEYGPINVVVWSHVAERQRRTYLEARLLGVDGRWEHVDGVSHLIADRLIDFSQLLGTLDSRSRDFH</sequence>
<gene>
    <name evidence="13" type="primary">dnaE2</name>
    <name evidence="15" type="ORF">EZM97_15335</name>
</gene>
<dbReference type="Pfam" id="PF01336">
    <property type="entry name" value="tRNA_anti-codon"/>
    <property type="match status" value="1"/>
</dbReference>
<reference evidence="15 16" key="1">
    <citation type="submission" date="2019-02" db="EMBL/GenBank/DDBJ databases">
        <title>Dyella amyloliquefaciens sp. nov., isolated from forest soil.</title>
        <authorList>
            <person name="Gao Z.-H."/>
            <person name="Qiu L.-H."/>
        </authorList>
    </citation>
    <scope>NUCLEOTIDE SEQUENCE [LARGE SCALE GENOMIC DNA]</scope>
    <source>
        <strain evidence="15 16">KACC 12747</strain>
    </source>
</reference>
<name>A0A4R0YVB1_9GAMM</name>
<evidence type="ECO:0000256" key="13">
    <source>
        <dbReference type="HAMAP-Rule" id="MF_01902"/>
    </source>
</evidence>
<dbReference type="InterPro" id="IPR004013">
    <property type="entry name" value="PHP_dom"/>
</dbReference>
<evidence type="ECO:0000256" key="3">
    <source>
        <dbReference type="ARBA" id="ARBA00012417"/>
    </source>
</evidence>
<dbReference type="NCBIfam" id="NF004225">
    <property type="entry name" value="PRK05672.1"/>
    <property type="match status" value="1"/>
</dbReference>
<keyword evidence="5 13" id="KW-0963">Cytoplasm</keyword>
<dbReference type="NCBIfam" id="TIGR00594">
    <property type="entry name" value="polc"/>
    <property type="match status" value="1"/>
</dbReference>
<comment type="subcellular location">
    <subcellularLocation>
        <location evidence="1 13">Cytoplasm</location>
    </subcellularLocation>
</comment>
<dbReference type="InterPro" id="IPR003141">
    <property type="entry name" value="Pol/His_phosphatase_N"/>
</dbReference>
<proteinExistence type="inferred from homology"/>
<dbReference type="InterPro" id="IPR011708">
    <property type="entry name" value="DNA_pol3_alpha_NTPase_dom"/>
</dbReference>
<dbReference type="InterPro" id="IPR004365">
    <property type="entry name" value="NA-bd_OB_tRNA"/>
</dbReference>
<dbReference type="GO" id="GO:0005737">
    <property type="term" value="C:cytoplasm"/>
    <property type="evidence" value="ECO:0007669"/>
    <property type="project" value="UniProtKB-SubCell"/>
</dbReference>
<dbReference type="InterPro" id="IPR040982">
    <property type="entry name" value="DNA_pol3_finger"/>
</dbReference>
<keyword evidence="11 13" id="KW-0234">DNA repair</keyword>
<dbReference type="CDD" id="cd07434">
    <property type="entry name" value="PHP_PolIIIA_DnaE2"/>
    <property type="match status" value="1"/>
</dbReference>